<dbReference type="GO" id="GO:0016301">
    <property type="term" value="F:kinase activity"/>
    <property type="evidence" value="ECO:0007669"/>
    <property type="project" value="UniProtKB-KW"/>
</dbReference>
<protein>
    <submittedName>
        <fullName evidence="2">cAMP-binding domain of CRP or a regulatory subunit of cAMP-dependent protein kinases</fullName>
    </submittedName>
</protein>
<dbReference type="Gene3D" id="2.60.120.10">
    <property type="entry name" value="Jelly Rolls"/>
    <property type="match status" value="1"/>
</dbReference>
<sequence length="191" mass="22343">MNELKIYLEALISFTESEMEVFISLFSEMQLTKNDYFAKEGEFSSKLAFVSNGVLRAFFRNKTGNEYNKTFFTPSNFVAAYSSITTKKKNLINIQCLTDCTLLVADFRQLTSLYKDYPKFESLARIIAEYKFSIKEKREIELVTLEAKERYKIFKKDHPNLEILINQYHIASYLGITPTQLSRIRSQNSKR</sequence>
<dbReference type="SUPFAM" id="SSF51206">
    <property type="entry name" value="cAMP-binding domain-like"/>
    <property type="match status" value="1"/>
</dbReference>
<reference evidence="3" key="1">
    <citation type="submission" date="2016-10" db="EMBL/GenBank/DDBJ databases">
        <authorList>
            <person name="Varghese N."/>
            <person name="Submissions S."/>
        </authorList>
    </citation>
    <scope>NUCLEOTIDE SEQUENCE [LARGE SCALE GENOMIC DNA]</scope>
    <source>
        <strain evidence="3">DSM 19886</strain>
    </source>
</reference>
<dbReference type="Proteomes" id="UP000199440">
    <property type="component" value="Unassembled WGS sequence"/>
</dbReference>
<proteinExistence type="predicted"/>
<evidence type="ECO:0000313" key="3">
    <source>
        <dbReference type="Proteomes" id="UP000199440"/>
    </source>
</evidence>
<dbReference type="InterPro" id="IPR018490">
    <property type="entry name" value="cNMP-bd_dom_sf"/>
</dbReference>
<keyword evidence="3" id="KW-1185">Reference proteome</keyword>
<dbReference type="InterPro" id="IPR014710">
    <property type="entry name" value="RmlC-like_jellyroll"/>
</dbReference>
<feature type="domain" description="Cyclic nucleotide-binding" evidence="1">
    <location>
        <begin position="30"/>
        <end position="116"/>
    </location>
</feature>
<evidence type="ECO:0000313" key="2">
    <source>
        <dbReference type="EMBL" id="SDL34534.1"/>
    </source>
</evidence>
<dbReference type="EMBL" id="FNGV01000001">
    <property type="protein sequence ID" value="SDL34534.1"/>
    <property type="molecule type" value="Genomic_DNA"/>
</dbReference>
<gene>
    <name evidence="2" type="ORF">SAMN04488514_101476</name>
</gene>
<keyword evidence="2" id="KW-0808">Transferase</keyword>
<accession>A0A1G9JBM3</accession>
<dbReference type="Pfam" id="PF00027">
    <property type="entry name" value="cNMP_binding"/>
    <property type="match status" value="1"/>
</dbReference>
<keyword evidence="2" id="KW-0418">Kinase</keyword>
<name>A0A1G9JBM3_9FLAO</name>
<dbReference type="RefSeq" id="WP_089884863.1">
    <property type="nucleotide sequence ID" value="NZ_FNGV01000001.1"/>
</dbReference>
<organism evidence="2 3">
    <name type="scientific">Kriegella aquimaris</name>
    <dbReference type="NCBI Taxonomy" id="192904"/>
    <lineage>
        <taxon>Bacteria</taxon>
        <taxon>Pseudomonadati</taxon>
        <taxon>Bacteroidota</taxon>
        <taxon>Flavobacteriia</taxon>
        <taxon>Flavobacteriales</taxon>
        <taxon>Flavobacteriaceae</taxon>
        <taxon>Kriegella</taxon>
    </lineage>
</organism>
<dbReference type="AlphaFoldDB" id="A0A1G9JBM3"/>
<dbReference type="STRING" id="192904.SAMN04488514_101476"/>
<evidence type="ECO:0000259" key="1">
    <source>
        <dbReference type="Pfam" id="PF00027"/>
    </source>
</evidence>
<dbReference type="OrthoDB" id="663011at2"/>
<dbReference type="InterPro" id="IPR000595">
    <property type="entry name" value="cNMP-bd_dom"/>
</dbReference>